<sequence>MKIPGPNEFQMLGTSDRGERLTVLEKREEKGHINGVGVDIRDSFLPFDGFKNVALTLSASSFDVQMAAVRRCLRFSPQ</sequence>
<gene>
    <name evidence="1" type="ORF">QQF64_032690</name>
</gene>
<dbReference type="Proteomes" id="UP001558613">
    <property type="component" value="Unassembled WGS sequence"/>
</dbReference>
<comment type="caution">
    <text evidence="1">The sequence shown here is derived from an EMBL/GenBank/DDBJ whole genome shotgun (WGS) entry which is preliminary data.</text>
</comment>
<accession>A0ABR3MRS1</accession>
<organism evidence="1 2">
    <name type="scientific">Cirrhinus molitorella</name>
    <name type="common">mud carp</name>
    <dbReference type="NCBI Taxonomy" id="172907"/>
    <lineage>
        <taxon>Eukaryota</taxon>
        <taxon>Metazoa</taxon>
        <taxon>Chordata</taxon>
        <taxon>Craniata</taxon>
        <taxon>Vertebrata</taxon>
        <taxon>Euteleostomi</taxon>
        <taxon>Actinopterygii</taxon>
        <taxon>Neopterygii</taxon>
        <taxon>Teleostei</taxon>
        <taxon>Ostariophysi</taxon>
        <taxon>Cypriniformes</taxon>
        <taxon>Cyprinidae</taxon>
        <taxon>Labeoninae</taxon>
        <taxon>Labeonini</taxon>
        <taxon>Cirrhinus</taxon>
    </lineage>
</organism>
<dbReference type="EMBL" id="JAYMGO010000009">
    <property type="protein sequence ID" value="KAL1267327.1"/>
    <property type="molecule type" value="Genomic_DNA"/>
</dbReference>
<evidence type="ECO:0000313" key="1">
    <source>
        <dbReference type="EMBL" id="KAL1267327.1"/>
    </source>
</evidence>
<proteinExistence type="predicted"/>
<protein>
    <submittedName>
        <fullName evidence="1">Uncharacterized protein</fullName>
    </submittedName>
</protein>
<keyword evidence="2" id="KW-1185">Reference proteome</keyword>
<evidence type="ECO:0000313" key="2">
    <source>
        <dbReference type="Proteomes" id="UP001558613"/>
    </source>
</evidence>
<name>A0ABR3MRS1_9TELE</name>
<reference evidence="1 2" key="1">
    <citation type="submission" date="2023-09" db="EMBL/GenBank/DDBJ databases">
        <authorList>
            <person name="Wang M."/>
        </authorList>
    </citation>
    <scope>NUCLEOTIDE SEQUENCE [LARGE SCALE GENOMIC DNA]</scope>
    <source>
        <strain evidence="1">GT-2023</strain>
        <tissue evidence="1">Liver</tissue>
    </source>
</reference>